<organism evidence="3 4">
    <name type="scientific">Gracilariopsis chorda</name>
    <dbReference type="NCBI Taxonomy" id="448386"/>
    <lineage>
        <taxon>Eukaryota</taxon>
        <taxon>Rhodophyta</taxon>
        <taxon>Florideophyceae</taxon>
        <taxon>Rhodymeniophycidae</taxon>
        <taxon>Gracilariales</taxon>
        <taxon>Gracilariaceae</taxon>
        <taxon>Gracilariopsis</taxon>
    </lineage>
</organism>
<dbReference type="SUPFAM" id="SSF54373">
    <property type="entry name" value="FAD-linked reductases, C-terminal domain"/>
    <property type="match status" value="1"/>
</dbReference>
<evidence type="ECO:0000256" key="1">
    <source>
        <dbReference type="SAM" id="MobiDB-lite"/>
    </source>
</evidence>
<dbReference type="Pfam" id="PF01593">
    <property type="entry name" value="Amino_oxidase"/>
    <property type="match status" value="2"/>
</dbReference>
<feature type="compositionally biased region" description="Basic and acidic residues" evidence="1">
    <location>
        <begin position="593"/>
        <end position="607"/>
    </location>
</feature>
<keyword evidence="3" id="KW-0489">Methyltransferase</keyword>
<sequence length="1321" mass="144463">METSSQGNEQPASALTPPLCPGAASPVQNIVNKLFENVFKSDRPKEQQPSSSNHPEGERKEKDNNEAGKDELIELFSPGLFDMEDNSDVVYIMSGPEESSIDESCWEIDSELAAEAQRNANNAEADHMCPKESKRHRNNQTVENYTEPKSAQRPHSEIHSHQEPNQSSPIGSSAKDASTKGDSSAPEKLTSQIRSHAMSPPKHEASKLHSRNRSAPSSPFEPEYEEPELVTKASASGCRLSLGSRLAVTKSGSIEEKKSSPRLEAASEIQKREKPSRPNAKALDSPKLHMSNRRADQKQDSRLLSSKKNEEANHVLKDKHNSLDGKQMQSSTTTPDEAHQEQMNGLYLSETKKNRDCHDGAETSKHTAVLKSSPAIGANGKLSAHRRSRPKQTEMGDLTAVTAPEAVTDRKRLGGSDTKDSGLASKHPRSGSLDTRNGDRGHPNKVMADDAHIIDTDVDAAKNVSRVHATDENRTDKDEELKSSHPLTKSSYGTMQPESNGDLDLTSTAREAGGSCGIKNNPRTISVHGETSYAKEGQNPHLNPTENHNHSTVKEDVIEMKNDTEVAGKSSSNPKRKLLEIAEPDVSTQSKSPRGEERPMKRSRSNELRTTPPRKTKKRERTTPSPTTRRVKSGARLEGHGISLKGVSFCGYSDFSTLVGHEISAVIDDQRYSGWVMDPNPPVPSFDFSKDNRNKVLAKRVSDLVKSYDTAQARHTDSPMKPKPDSLTPDNSDVRVLPNAGTTSYADTNMHSHGRTVLDTSVPQRSVLIVGAGIAGIAAARALTERGFKVTVLEGRDRIGGRIATDWSTGFPVDLGAAYIHGAYGNPLSEVAREAELRTFSPRDVDTLFYSNGKRVSRKLDELAENVWKALLRRAGSIAKSGILKQPNLDLSLGKLLNRLKVVVKGGCGKELNELLGWHASNLEMACASELTGLSAKHYDMDDRAGFSGSHKLVRDGYSAIVYALAQTIDIQLGARVVSIQRDVPVEKSSKPVTNDQDGRSTNPDDSNVASAGDGGTVKKDCSTKTRAVRVITDDGSEHVAESCIVTVPLGILQNGDISFVPKLPQRKRTAINSIGFGVVDKIVMEFERPFWISKRYETHDSDKGELDGPDQIGRVSKDQGVFSFFISLWRCVGAPILIAVTSGKFAEFIEQSKDSEVLDMALAALDEMFPDRHSSKLVSHTVTRWKADQFSRGSYSYPRVGTTPQDYIEFSKPVGNLYFAGEATHQDHPATAHGAYMSGLREASRVISGSGLSESARRKYARDLFLMQNPHAFLRNNGAGNRKLHNGHGKRAAGNGDTRGSQKSPGSRTPRKRRKTRRSD</sequence>
<dbReference type="PANTHER" id="PTHR10742:SF410">
    <property type="entry name" value="LYSINE-SPECIFIC HISTONE DEMETHYLASE 2"/>
    <property type="match status" value="1"/>
</dbReference>
<keyword evidence="4" id="KW-1185">Reference proteome</keyword>
<dbReference type="Proteomes" id="UP000247409">
    <property type="component" value="Unassembled WGS sequence"/>
</dbReference>
<dbReference type="GO" id="GO:0032259">
    <property type="term" value="P:methylation"/>
    <property type="evidence" value="ECO:0007669"/>
    <property type="project" value="UniProtKB-KW"/>
</dbReference>
<gene>
    <name evidence="3" type="ORF">BWQ96_02034</name>
</gene>
<feature type="region of interest" description="Disordered" evidence="1">
    <location>
        <begin position="1"/>
        <end position="25"/>
    </location>
</feature>
<feature type="compositionally biased region" description="Basic and acidic residues" evidence="1">
    <location>
        <begin position="468"/>
        <end position="483"/>
    </location>
</feature>
<feature type="domain" description="Amine oxidase" evidence="2">
    <location>
        <begin position="774"/>
        <end position="1019"/>
    </location>
</feature>
<feature type="region of interest" description="Disordered" evidence="1">
    <location>
        <begin position="708"/>
        <end position="735"/>
    </location>
</feature>
<feature type="compositionally biased region" description="Polar residues" evidence="1">
    <location>
        <begin position="991"/>
        <end position="1010"/>
    </location>
</feature>
<feature type="compositionally biased region" description="Basic and acidic residues" evidence="1">
    <location>
        <begin position="55"/>
        <end position="72"/>
    </location>
</feature>
<proteinExistence type="predicted"/>
<dbReference type="Gene3D" id="3.90.660.10">
    <property type="match status" value="1"/>
</dbReference>
<feature type="compositionally biased region" description="Polar residues" evidence="1">
    <location>
        <begin position="485"/>
        <end position="509"/>
    </location>
</feature>
<reference evidence="3 4" key="1">
    <citation type="journal article" date="2018" name="Mol. Biol. Evol.">
        <title>Analysis of the draft genome of the red seaweed Gracilariopsis chorda provides insights into genome size evolution in Rhodophyta.</title>
        <authorList>
            <person name="Lee J."/>
            <person name="Yang E.C."/>
            <person name="Graf L."/>
            <person name="Yang J.H."/>
            <person name="Qiu H."/>
            <person name="Zel Zion U."/>
            <person name="Chan C.X."/>
            <person name="Stephens T.G."/>
            <person name="Weber A.P.M."/>
            <person name="Boo G.H."/>
            <person name="Boo S.M."/>
            <person name="Kim K.M."/>
            <person name="Shin Y."/>
            <person name="Jung M."/>
            <person name="Lee S.J."/>
            <person name="Yim H.S."/>
            <person name="Lee J.H."/>
            <person name="Bhattacharya D."/>
            <person name="Yoon H.S."/>
        </authorList>
    </citation>
    <scope>NUCLEOTIDE SEQUENCE [LARGE SCALE GENOMIC DNA]</scope>
    <source>
        <strain evidence="3 4">SKKU-2015</strain>
        <tissue evidence="3">Whole body</tissue>
    </source>
</reference>
<evidence type="ECO:0000313" key="4">
    <source>
        <dbReference type="Proteomes" id="UP000247409"/>
    </source>
</evidence>
<feature type="region of interest" description="Disordered" evidence="1">
    <location>
        <begin position="986"/>
        <end position="1020"/>
    </location>
</feature>
<feature type="compositionally biased region" description="Basic and acidic residues" evidence="1">
    <location>
        <begin position="436"/>
        <end position="455"/>
    </location>
</feature>
<dbReference type="InterPro" id="IPR036188">
    <property type="entry name" value="FAD/NAD-bd_sf"/>
</dbReference>
<feature type="region of interest" description="Disordered" evidence="1">
    <location>
        <begin position="565"/>
        <end position="637"/>
    </location>
</feature>
<feature type="compositionally biased region" description="Basic and acidic residues" evidence="1">
    <location>
        <begin position="712"/>
        <end position="724"/>
    </location>
</feature>
<feature type="region of interest" description="Disordered" evidence="1">
    <location>
        <begin position="1277"/>
        <end position="1321"/>
    </location>
</feature>
<dbReference type="GO" id="GO:0016491">
    <property type="term" value="F:oxidoreductase activity"/>
    <property type="evidence" value="ECO:0007669"/>
    <property type="project" value="InterPro"/>
</dbReference>
<comment type="caution">
    <text evidence="3">The sequence shown here is derived from an EMBL/GenBank/DDBJ whole genome shotgun (WGS) entry which is preliminary data.</text>
</comment>
<dbReference type="STRING" id="448386.A0A2V3J0Z1"/>
<feature type="compositionally biased region" description="Basic and acidic residues" evidence="1">
    <location>
        <begin position="350"/>
        <end position="365"/>
    </location>
</feature>
<feature type="compositionally biased region" description="Basic and acidic residues" evidence="1">
    <location>
        <begin position="293"/>
        <end position="323"/>
    </location>
</feature>
<accession>A0A2V3J0Z1</accession>
<dbReference type="InterPro" id="IPR002937">
    <property type="entry name" value="Amino_oxidase"/>
</dbReference>
<feature type="compositionally biased region" description="Basic and acidic residues" evidence="1">
    <location>
        <begin position="407"/>
        <end position="420"/>
    </location>
</feature>
<feature type="compositionally biased region" description="Basic residues" evidence="1">
    <location>
        <begin position="1283"/>
        <end position="1292"/>
    </location>
</feature>
<feature type="domain" description="Amine oxidase" evidence="2">
    <location>
        <begin position="1028"/>
        <end position="1248"/>
    </location>
</feature>
<evidence type="ECO:0000313" key="3">
    <source>
        <dbReference type="EMBL" id="PXF48082.1"/>
    </source>
</evidence>
<feature type="region of interest" description="Disordered" evidence="1">
    <location>
        <begin position="38"/>
        <end position="80"/>
    </location>
</feature>
<feature type="compositionally biased region" description="Basic residues" evidence="1">
    <location>
        <begin position="1310"/>
        <end position="1321"/>
    </location>
</feature>
<feature type="compositionally biased region" description="Polar residues" evidence="1">
    <location>
        <begin position="139"/>
        <end position="149"/>
    </location>
</feature>
<feature type="compositionally biased region" description="Polar residues" evidence="1">
    <location>
        <begin position="1"/>
        <end position="13"/>
    </location>
</feature>
<dbReference type="SUPFAM" id="SSF51905">
    <property type="entry name" value="FAD/NAD(P)-binding domain"/>
    <property type="match status" value="1"/>
</dbReference>
<protein>
    <submittedName>
        <fullName evidence="3">Lysine-specific histone demethylase 1-like</fullName>
    </submittedName>
</protein>
<name>A0A2V3J0Z1_9FLOR</name>
<dbReference type="GO" id="GO:0008168">
    <property type="term" value="F:methyltransferase activity"/>
    <property type="evidence" value="ECO:0007669"/>
    <property type="project" value="UniProtKB-KW"/>
</dbReference>
<dbReference type="OrthoDB" id="5046242at2759"/>
<dbReference type="EMBL" id="NBIV01000016">
    <property type="protein sequence ID" value="PXF48082.1"/>
    <property type="molecule type" value="Genomic_DNA"/>
</dbReference>
<feature type="region of interest" description="Disordered" evidence="1">
    <location>
        <begin position="116"/>
        <end position="525"/>
    </location>
</feature>
<dbReference type="PANTHER" id="PTHR10742">
    <property type="entry name" value="FLAVIN MONOAMINE OXIDASE"/>
    <property type="match status" value="1"/>
</dbReference>
<evidence type="ECO:0000259" key="2">
    <source>
        <dbReference type="Pfam" id="PF01593"/>
    </source>
</evidence>
<dbReference type="Gene3D" id="3.50.50.60">
    <property type="entry name" value="FAD/NAD(P)-binding domain"/>
    <property type="match status" value="1"/>
</dbReference>
<dbReference type="InterPro" id="IPR050281">
    <property type="entry name" value="Flavin_monoamine_oxidase"/>
</dbReference>
<keyword evidence="3" id="KW-0808">Transferase</keyword>